<dbReference type="eggNOG" id="COG0366">
    <property type="taxonomic scope" value="Bacteria"/>
</dbReference>
<sequence>MNTAAIYHRPESEYAYLYKKDHMHIRLRTAKGDMKHVYLISGDPYLLDKEAWYNEREEMKKIGSTSLYDYWFIEKTAPFHRLSYGFEVEGVEGIKAFYGDHGVYAATEPFISMPNNYFRLPYFHEIDRVKPIEWVKETVWYQIFPERFANGDHTNDPDGTLPWGSKNPDRDDFFGGDLQGIIDHLDYLEDLGINGLYLCPIFKAHSNHKYDTIDYLKVDPAFGDEATLKELIAKCHERGIKIMLDAVFNHIGDTSPQWQDVLENGANSKYAKWFHIHEFPATYTPGDHDEDARDLTYDVFAFTPHMPKLNTANPEVQAYLLNIATYWIKEFDIDAWRLDVANEVDHAFWKKFREACTAVKDDFYILGEIWHSSQSWLQGDEFSAVMNYAYTDSIKDYMIEHTIDSTKLVSELTDQLMLYRSQINQMQFNVLDSHDTPRILTETRGDKDLMRQVMAFTYLQPGVPCIYYGDEIGMTGEMDPDCRKCMVWDEQEQDLALKEFVKQLIALRKTHIPTLSEGSLVWQIDEACEDHLCLIRRNQGTIIKSYFNCGTTAKTISQTEILMQNLAYEKEGTIMIEPKGFVVTVEEEASDE</sequence>
<keyword evidence="2" id="KW-0326">Glycosidase</keyword>
<organism evidence="4 5">
    <name type="scientific">Enterococcus sulfureus ATCC 49903</name>
    <dbReference type="NCBI Taxonomy" id="1140003"/>
    <lineage>
        <taxon>Bacteria</taxon>
        <taxon>Bacillati</taxon>
        <taxon>Bacillota</taxon>
        <taxon>Bacilli</taxon>
        <taxon>Lactobacillales</taxon>
        <taxon>Enterococcaceae</taxon>
        <taxon>Enterococcus</taxon>
    </lineage>
</organism>
<evidence type="ECO:0000259" key="3">
    <source>
        <dbReference type="SMART" id="SM00642"/>
    </source>
</evidence>
<name>S0KZJ4_9ENTE</name>
<dbReference type="InterPro" id="IPR017853">
    <property type="entry name" value="GH"/>
</dbReference>
<dbReference type="SMART" id="SM00642">
    <property type="entry name" value="Aamy"/>
    <property type="match status" value="1"/>
</dbReference>
<protein>
    <submittedName>
        <fullName evidence="4">Neopullulanase</fullName>
    </submittedName>
</protein>
<dbReference type="PANTHER" id="PTHR10357">
    <property type="entry name" value="ALPHA-AMYLASE FAMILY MEMBER"/>
    <property type="match status" value="1"/>
</dbReference>
<dbReference type="Pfam" id="PF02903">
    <property type="entry name" value="Alpha-amylase_N"/>
    <property type="match status" value="1"/>
</dbReference>
<evidence type="ECO:0000256" key="2">
    <source>
        <dbReference type="ARBA" id="ARBA00023295"/>
    </source>
</evidence>
<reference evidence="4 5" key="1">
    <citation type="submission" date="2013-03" db="EMBL/GenBank/DDBJ databases">
        <title>The Genome Sequence of Enterococcus sulfureus ATCC_49903 (PacBio/Illumina hybrid assembly).</title>
        <authorList>
            <consortium name="The Broad Institute Genomics Platform"/>
            <consortium name="The Broad Institute Genome Sequencing Center for Infectious Disease"/>
            <person name="Earl A."/>
            <person name="Russ C."/>
            <person name="Gilmore M."/>
            <person name="Surin D."/>
            <person name="Walker B."/>
            <person name="Young S."/>
            <person name="Zeng Q."/>
            <person name="Gargeya S."/>
            <person name="Fitzgerald M."/>
            <person name="Haas B."/>
            <person name="Abouelleil A."/>
            <person name="Allen A.W."/>
            <person name="Alvarado L."/>
            <person name="Arachchi H.M."/>
            <person name="Berlin A.M."/>
            <person name="Chapman S.B."/>
            <person name="Gainer-Dewar J."/>
            <person name="Goldberg J."/>
            <person name="Griggs A."/>
            <person name="Gujja S."/>
            <person name="Hansen M."/>
            <person name="Howarth C."/>
            <person name="Imamovic A."/>
            <person name="Ireland A."/>
            <person name="Larimer J."/>
            <person name="McCowan C."/>
            <person name="Murphy C."/>
            <person name="Pearson M."/>
            <person name="Poon T.W."/>
            <person name="Priest M."/>
            <person name="Roberts A."/>
            <person name="Saif S."/>
            <person name="Shea T."/>
            <person name="Sisk P."/>
            <person name="Sykes S."/>
            <person name="Wortman J."/>
            <person name="Nusbaum C."/>
            <person name="Birren B."/>
        </authorList>
    </citation>
    <scope>NUCLEOTIDE SEQUENCE [LARGE SCALE GENOMIC DNA]</scope>
    <source>
        <strain evidence="4 5">ATCC 49903</strain>
    </source>
</reference>
<evidence type="ECO:0000256" key="1">
    <source>
        <dbReference type="ARBA" id="ARBA00022801"/>
    </source>
</evidence>
<dbReference type="OrthoDB" id="9805159at2"/>
<accession>S0KZJ4</accession>
<dbReference type="CDD" id="cd11338">
    <property type="entry name" value="AmyAc_CMD"/>
    <property type="match status" value="1"/>
</dbReference>
<dbReference type="Pfam" id="PF00128">
    <property type="entry name" value="Alpha-amylase"/>
    <property type="match status" value="1"/>
</dbReference>
<proteinExistence type="predicted"/>
<dbReference type="GO" id="GO:0005975">
    <property type="term" value="P:carbohydrate metabolic process"/>
    <property type="evidence" value="ECO:0007669"/>
    <property type="project" value="InterPro"/>
</dbReference>
<dbReference type="EMBL" id="ASWO01000006">
    <property type="protein sequence ID" value="EOT83404.1"/>
    <property type="molecule type" value="Genomic_DNA"/>
</dbReference>
<dbReference type="InterPro" id="IPR013783">
    <property type="entry name" value="Ig-like_fold"/>
</dbReference>
<dbReference type="InterPro" id="IPR006047">
    <property type="entry name" value="GH13_cat_dom"/>
</dbReference>
<keyword evidence="5" id="KW-1185">Reference proteome</keyword>
<dbReference type="InterPro" id="IPR004185">
    <property type="entry name" value="Glyco_hydro_13_lg-like_dom"/>
</dbReference>
<keyword evidence="1" id="KW-0378">Hydrolase</keyword>
<comment type="caution">
    <text evidence="4">The sequence shown here is derived from an EMBL/GenBank/DDBJ whole genome shotgun (WGS) entry which is preliminary data.</text>
</comment>
<dbReference type="AlphaFoldDB" id="S0KZJ4"/>
<feature type="domain" description="Glycosyl hydrolase family 13 catalytic" evidence="3">
    <location>
        <begin position="142"/>
        <end position="508"/>
    </location>
</feature>
<dbReference type="SUPFAM" id="SSF51445">
    <property type="entry name" value="(Trans)glycosidases"/>
    <property type="match status" value="1"/>
</dbReference>
<dbReference type="GO" id="GO:0004553">
    <property type="term" value="F:hydrolase activity, hydrolyzing O-glycosyl compounds"/>
    <property type="evidence" value="ECO:0007669"/>
    <property type="project" value="InterPro"/>
</dbReference>
<dbReference type="SUPFAM" id="SSF81296">
    <property type="entry name" value="E set domains"/>
    <property type="match status" value="1"/>
</dbReference>
<dbReference type="Gene3D" id="2.60.40.10">
    <property type="entry name" value="Immunoglobulins"/>
    <property type="match status" value="1"/>
</dbReference>
<dbReference type="STRING" id="1140003.OMY_02092"/>
<gene>
    <name evidence="4" type="ORF">I573_01954</name>
</gene>
<evidence type="ECO:0000313" key="5">
    <source>
        <dbReference type="Proteomes" id="UP000015961"/>
    </source>
</evidence>
<dbReference type="Gene3D" id="3.20.20.80">
    <property type="entry name" value="Glycosidases"/>
    <property type="match status" value="1"/>
</dbReference>
<dbReference type="PATRIC" id="fig|1140003.3.peg.2017"/>
<dbReference type="InterPro" id="IPR014756">
    <property type="entry name" value="Ig_E-set"/>
</dbReference>
<dbReference type="PANTHER" id="PTHR10357:SF210">
    <property type="entry name" value="MALTODEXTRIN GLUCOSIDASE"/>
    <property type="match status" value="1"/>
</dbReference>
<dbReference type="RefSeq" id="WP_016186522.1">
    <property type="nucleotide sequence ID" value="NZ_ASWO01000006.1"/>
</dbReference>
<dbReference type="Proteomes" id="UP000015961">
    <property type="component" value="Unassembled WGS sequence"/>
</dbReference>
<dbReference type="InterPro" id="IPR045857">
    <property type="entry name" value="O16G_dom_2"/>
</dbReference>
<evidence type="ECO:0000313" key="4">
    <source>
        <dbReference type="EMBL" id="EOT83404.1"/>
    </source>
</evidence>
<dbReference type="CDD" id="cd02857">
    <property type="entry name" value="E_set_CDase_PDE_N"/>
    <property type="match status" value="1"/>
</dbReference>
<dbReference type="Gene3D" id="3.90.400.10">
    <property type="entry name" value="Oligo-1,6-glucosidase, Domain 2"/>
    <property type="match status" value="1"/>
</dbReference>